<dbReference type="EMBL" id="BPEY01000137">
    <property type="protein sequence ID" value="GIU51894.1"/>
    <property type="molecule type" value="Genomic_DNA"/>
</dbReference>
<dbReference type="Proteomes" id="UP000887104">
    <property type="component" value="Unassembled WGS sequence"/>
</dbReference>
<sequence>MNNGDIIIGKAIDTQRNANIQHCIKLNCQAVSGSELDNKECLVVLDDISSMQVCIDNPHIDFVEFG</sequence>
<evidence type="ECO:0000313" key="2">
    <source>
        <dbReference type="Proteomes" id="UP000887104"/>
    </source>
</evidence>
<dbReference type="InterPro" id="IPR023534">
    <property type="entry name" value="Rof/RNase_P-like"/>
</dbReference>
<protein>
    <submittedName>
        <fullName evidence="1">Uncharacterized protein</fullName>
    </submittedName>
</protein>
<dbReference type="SUPFAM" id="SSF101744">
    <property type="entry name" value="Rof/RNase P subunit-like"/>
    <property type="match status" value="1"/>
</dbReference>
<keyword evidence="2" id="KW-1185">Reference proteome</keyword>
<reference evidence="1" key="1">
    <citation type="submission" date="2021-05" db="EMBL/GenBank/DDBJ databases">
        <title>Molecular characterization for Shewanella algae harboring chromosomal blaOXA-55-like strains isolated from clinical and environment sample.</title>
        <authorList>
            <person name="Ohama Y."/>
            <person name="Aoki K."/>
            <person name="Harada S."/>
            <person name="Moriya K."/>
            <person name="Ishii Y."/>
            <person name="Tateda K."/>
        </authorList>
    </citation>
    <scope>NUCLEOTIDE SEQUENCE</scope>
    <source>
        <strain evidence="1">JCM 11563</strain>
    </source>
</reference>
<evidence type="ECO:0000313" key="1">
    <source>
        <dbReference type="EMBL" id="GIU51894.1"/>
    </source>
</evidence>
<accession>A0ABQ4PSC2</accession>
<name>A0ABQ4PSC2_9GAMM</name>
<comment type="caution">
    <text evidence="1">The sequence shown here is derived from an EMBL/GenBank/DDBJ whole genome shotgun (WGS) entry which is preliminary data.</text>
</comment>
<organism evidence="1 2">
    <name type="scientific">Shewanella sairae</name>
    <dbReference type="NCBI Taxonomy" id="190310"/>
    <lineage>
        <taxon>Bacteria</taxon>
        <taxon>Pseudomonadati</taxon>
        <taxon>Pseudomonadota</taxon>
        <taxon>Gammaproteobacteria</taxon>
        <taxon>Alteromonadales</taxon>
        <taxon>Shewanellaceae</taxon>
        <taxon>Shewanella</taxon>
    </lineage>
</organism>
<gene>
    <name evidence="1" type="ORF">TUM4438_43070</name>
</gene>
<proteinExistence type="predicted"/>
<dbReference type="RefSeq" id="WP_220783267.1">
    <property type="nucleotide sequence ID" value="NZ_BPEY01000137.1"/>
</dbReference>